<proteinExistence type="predicted"/>
<evidence type="ECO:0000256" key="3">
    <source>
        <dbReference type="ARBA" id="ARBA00022679"/>
    </source>
</evidence>
<feature type="binding site" evidence="9">
    <location>
        <position position="352"/>
    </location>
    <ligand>
        <name>Mg(2+)</name>
        <dbReference type="ChEBI" id="CHEBI:18420"/>
        <label>2</label>
    </ligand>
</feature>
<evidence type="ECO:0000313" key="12">
    <source>
        <dbReference type="EMBL" id="QDH90342.1"/>
    </source>
</evidence>
<evidence type="ECO:0000256" key="7">
    <source>
        <dbReference type="ARBA" id="ARBA00030248"/>
    </source>
</evidence>
<keyword evidence="6" id="KW-0693">Viral RNA replication</keyword>
<dbReference type="PROSITE" id="PS50522">
    <property type="entry name" value="RDRP_PHAGE"/>
    <property type="match status" value="1"/>
</dbReference>
<keyword evidence="9" id="KW-0460">Magnesium</keyword>
<comment type="cofactor">
    <cofactor evidence="9">
        <name>Mg(2+)</name>
        <dbReference type="ChEBI" id="CHEBI:18420"/>
    </cofactor>
    <text evidence="9">Binds 2 Mg(2+) per subunit.</text>
</comment>
<keyword evidence="3" id="KW-0808">Transferase</keyword>
<evidence type="ECO:0000256" key="4">
    <source>
        <dbReference type="ARBA" id="ARBA00022695"/>
    </source>
</evidence>
<dbReference type="GO" id="GO:0003968">
    <property type="term" value="F:RNA-directed RNA polymerase activity"/>
    <property type="evidence" value="ECO:0007669"/>
    <property type="project" value="UniProtKB-KW"/>
</dbReference>
<evidence type="ECO:0000256" key="5">
    <source>
        <dbReference type="ARBA" id="ARBA00022741"/>
    </source>
</evidence>
<dbReference type="GO" id="GO:0046872">
    <property type="term" value="F:metal ion binding"/>
    <property type="evidence" value="ECO:0007669"/>
    <property type="project" value="UniProtKB-KW"/>
</dbReference>
<name>A0A514D9R1_9VIRU</name>
<keyword evidence="4" id="KW-0548">Nucleotidyltransferase</keyword>
<dbReference type="EMBL" id="MN035452">
    <property type="protein sequence ID" value="QDH90342.1"/>
    <property type="molecule type" value="Genomic_RNA"/>
</dbReference>
<dbReference type="GO" id="GO:0039694">
    <property type="term" value="P:viral RNA genome replication"/>
    <property type="evidence" value="ECO:0007669"/>
    <property type="project" value="InterPro"/>
</dbReference>
<reference evidence="12" key="1">
    <citation type="submission" date="2019-05" db="EMBL/GenBank/DDBJ databases">
        <title>Metatranscriptomic reconstruction reveals RNA viruses with the potential to shape carbon cycling in soil.</title>
        <authorList>
            <person name="Starr E.P."/>
            <person name="Nuccio E."/>
            <person name="Pett-Ridge J."/>
            <person name="Banfield J.F."/>
            <person name="Firestone M.K."/>
        </authorList>
    </citation>
    <scope>NUCLEOTIDE SEQUENCE</scope>
    <source>
        <strain evidence="12">H4_Rhizo_45_scaffold_440</strain>
    </source>
</reference>
<evidence type="ECO:0000256" key="9">
    <source>
        <dbReference type="PIRSR" id="PIRSR605093-1"/>
    </source>
</evidence>
<evidence type="ECO:0000259" key="11">
    <source>
        <dbReference type="PROSITE" id="PS50522"/>
    </source>
</evidence>
<feature type="transmembrane region" description="Helical" evidence="10">
    <location>
        <begin position="404"/>
        <end position="431"/>
    </location>
</feature>
<organism evidence="12">
    <name type="scientific">Leviviridae sp</name>
    <dbReference type="NCBI Taxonomy" id="2027243"/>
    <lineage>
        <taxon>Viruses</taxon>
        <taxon>Riboviria</taxon>
        <taxon>Orthornavirae</taxon>
        <taxon>Lenarviricota</taxon>
        <taxon>Leviviricetes</taxon>
        <taxon>Norzivirales</taxon>
        <taxon>Fiersviridae</taxon>
    </lineage>
</organism>
<keyword evidence="10" id="KW-1133">Transmembrane helix</keyword>
<keyword evidence="10" id="KW-0472">Membrane</keyword>
<evidence type="ECO:0000256" key="8">
    <source>
        <dbReference type="ARBA" id="ARBA00048744"/>
    </source>
</evidence>
<feature type="domain" description="RdRp catalytic" evidence="11">
    <location>
        <begin position="337"/>
        <end position="483"/>
    </location>
</feature>
<sequence>MTKCRSDVFLDVARRILLDAADYYPTARQGFDRDINRLKTLLPRFGDRIFTIDLPAIAKALDRALADGRLVRTNLPLTGGINARTTVPRLFQGLWLRIFGIDGCLLEQADVNAILFLRQVLLFGKKYRMECAPTALYKAVEEYYDIEDKLPPAPACWDTDGANLDRGMLGSVCDLARDARSPLFPSVSYGSGQAYHLFSEIQSAMDWTSSLLGEYNPSEWKFRHGPGATSESQRGDAYKYAFPNWAPRLQTIFPYCEFALANPRQGSIPFAEPDVSYEAASRLIAVPKTQRAPRLIAAEPTCNQWCQQNVRDFLTTRIAECALGLSIDFSDQSLSQDAARKAAITGNDATIDLSSASDRLSAYVVSRAFRGNLSLLGALIATRTSFIRNDLDKKSPSLHRLRKFASMGSALTFPVQTLVFLAICLGVGASLQPTRRKDYVMLCRQVRIYGDDIICPVSWIPRLTEALTGLGLKVNESKSFWNGKFREACGLDTFGGEDVTPAYFLEYSRDVDPQRVATYVAVSNNFFTKGFWRTARYVESLVPAEWRKLVPTVSTRSGAIGLQSFVGSLEPPITRWNSDLQIDEYLGLSPTQGAVPEQHDGPANLLQFFTEFNERTERALLNPDRGYIAGTVYGSLLSKWASGRFGRSVLRYRRKWLPKWLLGVPQDERP</sequence>
<keyword evidence="10" id="KW-0812">Transmembrane</keyword>
<evidence type="ECO:0000256" key="2">
    <source>
        <dbReference type="ARBA" id="ARBA00022484"/>
    </source>
</evidence>
<evidence type="ECO:0000256" key="1">
    <source>
        <dbReference type="ARBA" id="ARBA00012494"/>
    </source>
</evidence>
<evidence type="ECO:0000256" key="6">
    <source>
        <dbReference type="ARBA" id="ARBA00022953"/>
    </source>
</evidence>
<dbReference type="InterPro" id="IPR005093">
    <property type="entry name" value="RNArep_beta"/>
</dbReference>
<keyword evidence="5" id="KW-0547">Nucleotide-binding</keyword>
<protein>
    <recommendedName>
        <fullName evidence="1">RNA-directed RNA polymerase</fullName>
        <ecNumber evidence="1">2.7.7.48</ecNumber>
    </recommendedName>
    <alternativeName>
        <fullName evidence="7">RNA replicase beta chain</fullName>
    </alternativeName>
</protein>
<keyword evidence="9" id="KW-0479">Metal-binding</keyword>
<accession>A0A514D9R1</accession>
<dbReference type="SMR" id="A0A514D9R1"/>
<dbReference type="GO" id="GO:0000166">
    <property type="term" value="F:nucleotide binding"/>
    <property type="evidence" value="ECO:0007669"/>
    <property type="project" value="UniProtKB-KW"/>
</dbReference>
<dbReference type="EC" id="2.7.7.48" evidence="1"/>
<evidence type="ECO:0000256" key="10">
    <source>
        <dbReference type="SAM" id="Phobius"/>
    </source>
</evidence>
<gene>
    <name evidence="12" type="ORF">H4Rhizo45440_000001</name>
</gene>
<feature type="binding site" evidence="9">
    <location>
        <position position="452"/>
    </location>
    <ligand>
        <name>Mg(2+)</name>
        <dbReference type="ChEBI" id="CHEBI:18420"/>
        <label>2</label>
    </ligand>
</feature>
<keyword evidence="2 12" id="KW-0696">RNA-directed RNA polymerase</keyword>
<comment type="catalytic activity">
    <reaction evidence="8">
        <text>RNA(n) + a ribonucleoside 5'-triphosphate = RNA(n+1) + diphosphate</text>
        <dbReference type="Rhea" id="RHEA:21248"/>
        <dbReference type="Rhea" id="RHEA-COMP:14527"/>
        <dbReference type="Rhea" id="RHEA-COMP:17342"/>
        <dbReference type="ChEBI" id="CHEBI:33019"/>
        <dbReference type="ChEBI" id="CHEBI:61557"/>
        <dbReference type="ChEBI" id="CHEBI:140395"/>
        <dbReference type="EC" id="2.7.7.48"/>
    </reaction>
</comment>
<dbReference type="Pfam" id="PF03431">
    <property type="entry name" value="RNA_replicase_B"/>
    <property type="match status" value="1"/>
</dbReference>
<feature type="binding site" evidence="9">
    <location>
        <position position="451"/>
    </location>
    <ligand>
        <name>Mg(2+)</name>
        <dbReference type="ChEBI" id="CHEBI:18420"/>
        <label>2</label>
    </ligand>
</feature>
<dbReference type="InterPro" id="IPR007096">
    <property type="entry name" value="RNA-dir_Rpol_cat_phage"/>
</dbReference>